<evidence type="ECO:0000313" key="2">
    <source>
        <dbReference type="EMBL" id="QIW98611.1"/>
    </source>
</evidence>
<gene>
    <name evidence="2" type="ORF">AMS68_004129</name>
</gene>
<dbReference type="GO" id="GO:0008237">
    <property type="term" value="F:metallopeptidase activity"/>
    <property type="evidence" value="ECO:0007669"/>
    <property type="project" value="InterPro"/>
</dbReference>
<protein>
    <submittedName>
        <fullName evidence="2">Uncharacterized protein</fullName>
    </submittedName>
</protein>
<dbReference type="InterPro" id="IPR024079">
    <property type="entry name" value="MetalloPept_cat_dom_sf"/>
</dbReference>
<dbReference type="OrthoDB" id="3939512at2759"/>
<dbReference type="Proteomes" id="UP000503462">
    <property type="component" value="Chromosome 3"/>
</dbReference>
<dbReference type="Gene3D" id="3.40.390.10">
    <property type="entry name" value="Collagenase (Catalytic Domain)"/>
    <property type="match status" value="1"/>
</dbReference>
<evidence type="ECO:0000313" key="3">
    <source>
        <dbReference type="Proteomes" id="UP000503462"/>
    </source>
</evidence>
<name>A0A6H0XV26_9PEZI</name>
<evidence type="ECO:0000256" key="1">
    <source>
        <dbReference type="SAM" id="MobiDB-lite"/>
    </source>
</evidence>
<feature type="region of interest" description="Disordered" evidence="1">
    <location>
        <begin position="235"/>
        <end position="257"/>
    </location>
</feature>
<keyword evidence="3" id="KW-1185">Reference proteome</keyword>
<organism evidence="2 3">
    <name type="scientific">Peltaster fructicola</name>
    <dbReference type="NCBI Taxonomy" id="286661"/>
    <lineage>
        <taxon>Eukaryota</taxon>
        <taxon>Fungi</taxon>
        <taxon>Dikarya</taxon>
        <taxon>Ascomycota</taxon>
        <taxon>Pezizomycotina</taxon>
        <taxon>Dothideomycetes</taxon>
        <taxon>Dothideomycetes incertae sedis</taxon>
        <taxon>Peltaster</taxon>
    </lineage>
</organism>
<dbReference type="AlphaFoldDB" id="A0A6H0XV26"/>
<proteinExistence type="predicted"/>
<sequence length="257" mass="28475">MARYARWRADVSTPASLDITTIASQLIGDDWRDNFGDKIQRIPATLGTFNGRWDVNNAARDTTVVVKCGRGHFVQINGAGWRDPQFPAQTIDTDLGDVGQPAGPFKEFLLCEAMLDTSLVAQPTFGSRWASTLWTGDSFQRTQSMAYSQTLLHEAMHAIRWPQGRADSNALTGSIGGRGNAPVDEVYGWSRIQALSGDQKARNADGYAILSTVLWMKDNTVSNDGTFGRRRRRKDWPLLDMPNDPHPPRVEPTPVSI</sequence>
<accession>A0A6H0XV26</accession>
<dbReference type="EMBL" id="CP051141">
    <property type="protein sequence ID" value="QIW98611.1"/>
    <property type="molecule type" value="Genomic_DNA"/>
</dbReference>
<reference evidence="2 3" key="1">
    <citation type="journal article" date="2016" name="Sci. Rep.">
        <title>Peltaster fructicola genome reveals evolution from an invasive phytopathogen to an ectophytic parasite.</title>
        <authorList>
            <person name="Xu C."/>
            <person name="Chen H."/>
            <person name="Gleason M.L."/>
            <person name="Xu J.R."/>
            <person name="Liu H."/>
            <person name="Zhang R."/>
            <person name="Sun G."/>
        </authorList>
    </citation>
    <scope>NUCLEOTIDE SEQUENCE [LARGE SCALE GENOMIC DNA]</scope>
    <source>
        <strain evidence="2 3">LNHT1506</strain>
    </source>
</reference>